<feature type="region of interest" description="Disordered" evidence="1">
    <location>
        <begin position="1"/>
        <end position="44"/>
    </location>
</feature>
<keyword evidence="2" id="KW-0472">Membrane</keyword>
<evidence type="ECO:0008006" key="4">
    <source>
        <dbReference type="Google" id="ProtNLM"/>
    </source>
</evidence>
<evidence type="ECO:0000256" key="1">
    <source>
        <dbReference type="SAM" id="MobiDB-lite"/>
    </source>
</evidence>
<keyword evidence="2" id="KW-0812">Transmembrane</keyword>
<reference evidence="3" key="1">
    <citation type="submission" date="2019-02" db="EMBL/GenBank/DDBJ databases">
        <authorList>
            <person name="Gruber-Vodicka R. H."/>
            <person name="Seah K. B. B."/>
        </authorList>
    </citation>
    <scope>NUCLEOTIDE SEQUENCE</scope>
    <source>
        <strain evidence="3">BECK_BY1</strain>
    </source>
</reference>
<proteinExistence type="predicted"/>
<name>A0A450ZBS2_9GAMM</name>
<evidence type="ECO:0000313" key="3">
    <source>
        <dbReference type="EMBL" id="VFK51227.1"/>
    </source>
</evidence>
<sequence>MGSKQNPPDSKTRAATTFSPGTEDGTTITGTSRGLDNREGKTETPAEEIDGLLFDCERLSIYHAIRRNFLDKCHRISLFLVVLSGTTAFSFVMGRWEMDWLTMFPALFGLANLVFDFAGQSRIHESVYRRICALSGDILADPDAEKNIGRWQKEIHGIYAEDPAIYRALEAWAYNLACNGRGKTEHHFIIPQWHFYLKNIWPFLSHDYASKEA</sequence>
<feature type="compositionally biased region" description="Polar residues" evidence="1">
    <location>
        <begin position="1"/>
        <end position="34"/>
    </location>
</feature>
<evidence type="ECO:0000256" key="2">
    <source>
        <dbReference type="SAM" id="Phobius"/>
    </source>
</evidence>
<dbReference type="AlphaFoldDB" id="A0A450ZBS2"/>
<organism evidence="3">
    <name type="scientific">Candidatus Kentrum sp. TUN</name>
    <dbReference type="NCBI Taxonomy" id="2126343"/>
    <lineage>
        <taxon>Bacteria</taxon>
        <taxon>Pseudomonadati</taxon>
        <taxon>Pseudomonadota</taxon>
        <taxon>Gammaproteobacteria</taxon>
        <taxon>Candidatus Kentrum</taxon>
    </lineage>
</organism>
<accession>A0A450ZBS2</accession>
<keyword evidence="2" id="KW-1133">Transmembrane helix</keyword>
<gene>
    <name evidence="3" type="ORF">BECKTUN1418D_GA0071000_100625</name>
</gene>
<feature type="compositionally biased region" description="Basic and acidic residues" evidence="1">
    <location>
        <begin position="35"/>
        <end position="44"/>
    </location>
</feature>
<dbReference type="EMBL" id="CAADFX010000006">
    <property type="protein sequence ID" value="VFK51227.1"/>
    <property type="molecule type" value="Genomic_DNA"/>
</dbReference>
<protein>
    <recommendedName>
        <fullName evidence="4">SMODS and SLOG-associating 2TM effector domain-containing protein</fullName>
    </recommendedName>
</protein>
<feature type="transmembrane region" description="Helical" evidence="2">
    <location>
        <begin position="76"/>
        <end position="94"/>
    </location>
</feature>